<protein>
    <submittedName>
        <fullName evidence="3">HNH endonuclease</fullName>
    </submittedName>
</protein>
<dbReference type="InterPro" id="IPR058712">
    <property type="entry name" value="SRA_ScoMcrA"/>
</dbReference>
<reference evidence="3 4" key="1">
    <citation type="submission" date="2018-06" db="EMBL/GenBank/DDBJ databases">
        <title>Streptomyces reniochalinae sp. nov. and Streptomyces diacarnus sp. nov. from marine sponges.</title>
        <authorList>
            <person name="Li L."/>
        </authorList>
    </citation>
    <scope>NUCLEOTIDE SEQUENCE [LARGE SCALE GENOMIC DNA]</scope>
    <source>
        <strain evidence="3 4">LHW50302</strain>
    </source>
</reference>
<keyword evidence="3" id="KW-0378">Hydrolase</keyword>
<dbReference type="RefSeq" id="WP_114018697.1">
    <property type="nucleotide sequence ID" value="NZ_QOIM01000043.1"/>
</dbReference>
<dbReference type="Proteomes" id="UP000253507">
    <property type="component" value="Unassembled WGS sequence"/>
</dbReference>
<keyword evidence="3" id="KW-0540">Nuclease</keyword>
<evidence type="ECO:0000313" key="3">
    <source>
        <dbReference type="EMBL" id="RCG14172.1"/>
    </source>
</evidence>
<feature type="domain" description="ScoMcrA-like DNA sulfur-binding" evidence="1">
    <location>
        <begin position="6"/>
        <end position="159"/>
    </location>
</feature>
<proteinExistence type="predicted"/>
<dbReference type="EMBL" id="QOIM01000043">
    <property type="protein sequence ID" value="RCG14172.1"/>
    <property type="molecule type" value="Genomic_DNA"/>
</dbReference>
<dbReference type="InterPro" id="IPR003615">
    <property type="entry name" value="HNH_nuc"/>
</dbReference>
<gene>
    <name evidence="3" type="ORF">DQ392_29025</name>
</gene>
<dbReference type="Pfam" id="PF26348">
    <property type="entry name" value="SRA_ScoMcrA"/>
    <property type="match status" value="1"/>
</dbReference>
<dbReference type="Pfam" id="PF26340">
    <property type="entry name" value="DNA-SBD_ScoMcrA"/>
    <property type="match status" value="1"/>
</dbReference>
<sequence>MTSAAKDLIKRVGKLSPAQRANGQALHRPLLLLWSIGQAVHREPREQRWSQVCDVLKPLLTKYANAPGDARSAAYPFWALRKDGLWEVEGSEQLLLTSGGRRPTLTELHERNPLAGLPAEDYDLLSQDRAVAAWVAGTLLVKFFSPVPAQLLDDLGLAELLAGQADASLRPRVGERFTDRNAISAAHGGNNVQGITPLADGILTVYSDDKGPYADGRIPGTDWIAYTGDGLSGDQRLVQGNKSMAAYQRERRALRYWHKPYRGTWFFETWAVIVQCRRRWGVGEDGKQRREYVWVLAPVSSPMPETWPEDVRDALSEDNHQVHDDSRDIVPQAAPVENEVSNQERYKRLTAAAHRTAKGRASHSKAFQTERYLRSPAAREAVILRSEGRCENDTCLGHSSELTDAGAPILDVDHVNGLARTREDTPETMIALCPNCHALKTRGIKRKAMEKRLRSIARTRHKQFSDDSGT</sequence>
<comment type="caution">
    <text evidence="3">The sequence shown here is derived from an EMBL/GenBank/DDBJ whole genome shotgun (WGS) entry which is preliminary data.</text>
</comment>
<evidence type="ECO:0000259" key="2">
    <source>
        <dbReference type="Pfam" id="PF26348"/>
    </source>
</evidence>
<organism evidence="3 4">
    <name type="scientific">Streptomyces reniochalinae</name>
    <dbReference type="NCBI Taxonomy" id="2250578"/>
    <lineage>
        <taxon>Bacteria</taxon>
        <taxon>Bacillati</taxon>
        <taxon>Actinomycetota</taxon>
        <taxon>Actinomycetes</taxon>
        <taxon>Kitasatosporales</taxon>
        <taxon>Streptomycetaceae</taxon>
        <taxon>Streptomyces</taxon>
    </lineage>
</organism>
<evidence type="ECO:0000259" key="1">
    <source>
        <dbReference type="Pfam" id="PF26340"/>
    </source>
</evidence>
<dbReference type="AlphaFoldDB" id="A0A367E8V0"/>
<dbReference type="InterPro" id="IPR058813">
    <property type="entry name" value="DNA-SBD_ScoMcrA"/>
</dbReference>
<evidence type="ECO:0000313" key="4">
    <source>
        <dbReference type="Proteomes" id="UP000253507"/>
    </source>
</evidence>
<feature type="domain" description="ScoMcrA-like SRA" evidence="2">
    <location>
        <begin position="173"/>
        <end position="319"/>
    </location>
</feature>
<dbReference type="GO" id="GO:0004519">
    <property type="term" value="F:endonuclease activity"/>
    <property type="evidence" value="ECO:0007669"/>
    <property type="project" value="UniProtKB-KW"/>
</dbReference>
<dbReference type="CDD" id="cd00085">
    <property type="entry name" value="HNHc"/>
    <property type="match status" value="1"/>
</dbReference>
<dbReference type="OrthoDB" id="9802640at2"/>
<keyword evidence="4" id="KW-1185">Reference proteome</keyword>
<accession>A0A367E8V0</accession>
<name>A0A367E8V0_9ACTN</name>
<keyword evidence="3" id="KW-0255">Endonuclease</keyword>